<keyword evidence="2" id="KW-0812">Transmembrane</keyword>
<feature type="region of interest" description="Disordered" evidence="1">
    <location>
        <begin position="158"/>
        <end position="177"/>
    </location>
</feature>
<dbReference type="AlphaFoldDB" id="X6P0L5"/>
<feature type="compositionally biased region" description="Basic and acidic residues" evidence="1">
    <location>
        <begin position="210"/>
        <end position="221"/>
    </location>
</feature>
<accession>X6P0L5</accession>
<keyword evidence="2" id="KW-0472">Membrane</keyword>
<evidence type="ECO:0000256" key="2">
    <source>
        <dbReference type="SAM" id="Phobius"/>
    </source>
</evidence>
<evidence type="ECO:0000313" key="4">
    <source>
        <dbReference type="Proteomes" id="UP000023152"/>
    </source>
</evidence>
<feature type="transmembrane region" description="Helical" evidence="2">
    <location>
        <begin position="102"/>
        <end position="127"/>
    </location>
</feature>
<reference evidence="3 4" key="1">
    <citation type="journal article" date="2013" name="Curr. Biol.">
        <title>The Genome of the Foraminiferan Reticulomyxa filosa.</title>
        <authorList>
            <person name="Glockner G."/>
            <person name="Hulsmann N."/>
            <person name="Schleicher M."/>
            <person name="Noegel A.A."/>
            <person name="Eichinger L."/>
            <person name="Gallinger C."/>
            <person name="Pawlowski J."/>
            <person name="Sierra R."/>
            <person name="Euteneuer U."/>
            <person name="Pillet L."/>
            <person name="Moustafa A."/>
            <person name="Platzer M."/>
            <person name="Groth M."/>
            <person name="Szafranski K."/>
            <person name="Schliwa M."/>
        </authorList>
    </citation>
    <scope>NUCLEOTIDE SEQUENCE [LARGE SCALE GENOMIC DNA]</scope>
</reference>
<gene>
    <name evidence="3" type="ORF">RFI_05504</name>
</gene>
<keyword evidence="4" id="KW-1185">Reference proteome</keyword>
<feature type="region of interest" description="Disordered" evidence="1">
    <location>
        <begin position="201"/>
        <end position="233"/>
    </location>
</feature>
<protein>
    <submittedName>
        <fullName evidence="3">Uncharacterized protein</fullName>
    </submittedName>
</protein>
<feature type="compositionally biased region" description="Polar residues" evidence="1">
    <location>
        <begin position="166"/>
        <end position="177"/>
    </location>
</feature>
<dbReference type="Proteomes" id="UP000023152">
    <property type="component" value="Unassembled WGS sequence"/>
</dbReference>
<comment type="caution">
    <text evidence="3">The sequence shown here is derived from an EMBL/GenBank/DDBJ whole genome shotgun (WGS) entry which is preliminary data.</text>
</comment>
<evidence type="ECO:0000313" key="3">
    <source>
        <dbReference type="EMBL" id="ETO31619.1"/>
    </source>
</evidence>
<proteinExistence type="predicted"/>
<sequence>MQVIKGLLHDYFAGGSQQNPQIIINSTRATIILADRPVADNAANYFQFNQTFMQNLDDELQKQSIQASVKVMAANVVEEGGGSTTGNTTLENNTKKAGHAKYWIWITAIASVLSAIAMFVFGLLMYMHFRRKKKAVKNFVILAKSDLSSKKIAIRRSKMREHRARSLSNSEDGNCVQNEKTIESSGMGSADVSSIESHLTESAFSSNQKQDNKETAPREHQNSATEQDLRNSPVVLTNNLLSTIVQNT</sequence>
<organism evidence="3 4">
    <name type="scientific">Reticulomyxa filosa</name>
    <dbReference type="NCBI Taxonomy" id="46433"/>
    <lineage>
        <taxon>Eukaryota</taxon>
        <taxon>Sar</taxon>
        <taxon>Rhizaria</taxon>
        <taxon>Retaria</taxon>
        <taxon>Foraminifera</taxon>
        <taxon>Monothalamids</taxon>
        <taxon>Reticulomyxidae</taxon>
        <taxon>Reticulomyxa</taxon>
    </lineage>
</organism>
<keyword evidence="2" id="KW-1133">Transmembrane helix</keyword>
<dbReference type="EMBL" id="ASPP01004813">
    <property type="protein sequence ID" value="ETO31619.1"/>
    <property type="molecule type" value="Genomic_DNA"/>
</dbReference>
<evidence type="ECO:0000256" key="1">
    <source>
        <dbReference type="SAM" id="MobiDB-lite"/>
    </source>
</evidence>
<name>X6P0L5_RETFI</name>